<evidence type="ECO:0000256" key="2">
    <source>
        <dbReference type="ARBA" id="ARBA00022737"/>
    </source>
</evidence>
<dbReference type="SMART" id="SM00320">
    <property type="entry name" value="WD40"/>
    <property type="match status" value="6"/>
</dbReference>
<feature type="region of interest" description="Disordered" evidence="5">
    <location>
        <begin position="311"/>
        <end position="351"/>
    </location>
</feature>
<name>A0A0D1E7N0_MYCMD</name>
<dbReference type="SUPFAM" id="SSF50978">
    <property type="entry name" value="WD40 repeat-like"/>
    <property type="match status" value="1"/>
</dbReference>
<organism evidence="6 7">
    <name type="scientific">Mycosarcoma maydis</name>
    <name type="common">Corn smut fungus</name>
    <name type="synonym">Ustilago maydis</name>
    <dbReference type="NCBI Taxonomy" id="5270"/>
    <lineage>
        <taxon>Eukaryota</taxon>
        <taxon>Fungi</taxon>
        <taxon>Dikarya</taxon>
        <taxon>Basidiomycota</taxon>
        <taxon>Ustilaginomycotina</taxon>
        <taxon>Ustilaginomycetes</taxon>
        <taxon>Ustilaginales</taxon>
        <taxon>Ustilaginaceae</taxon>
        <taxon>Mycosarcoma</taxon>
    </lineage>
</organism>
<keyword evidence="7" id="KW-1185">Reference proteome</keyword>
<evidence type="ECO:0000256" key="5">
    <source>
        <dbReference type="SAM" id="MobiDB-lite"/>
    </source>
</evidence>
<feature type="compositionally biased region" description="Acidic residues" evidence="5">
    <location>
        <begin position="313"/>
        <end position="333"/>
    </location>
</feature>
<dbReference type="InterPro" id="IPR001680">
    <property type="entry name" value="WD40_rpt"/>
</dbReference>
<dbReference type="OrthoDB" id="7668193at2759"/>
<dbReference type="PANTHER" id="PTHR19854">
    <property type="entry name" value="TRANSDUCIN BETA-LIKE 3"/>
    <property type="match status" value="1"/>
</dbReference>
<dbReference type="KEGG" id="uma:UMAG_01577"/>
<accession>A0A0D1E7N0</accession>
<dbReference type="InParanoid" id="A0A0D1E7N0"/>
<protein>
    <recommendedName>
        <fullName evidence="4">ASTRA-associated protein 1</fullName>
    </recommendedName>
</protein>
<evidence type="ECO:0000256" key="3">
    <source>
        <dbReference type="ARBA" id="ARBA00037931"/>
    </source>
</evidence>
<dbReference type="InterPro" id="IPR015943">
    <property type="entry name" value="WD40/YVTN_repeat-like_dom_sf"/>
</dbReference>
<dbReference type="STRING" id="237631.A0A0D1E7N0"/>
<dbReference type="OMA" id="WHKEGVY"/>
<dbReference type="AlphaFoldDB" id="A0A0D1E7N0"/>
<reference evidence="6 7" key="1">
    <citation type="journal article" date="2006" name="Nature">
        <title>Insights from the genome of the biotrophic fungal plant pathogen Ustilago maydis.</title>
        <authorList>
            <person name="Kamper J."/>
            <person name="Kahmann R."/>
            <person name="Bolker M."/>
            <person name="Ma L.J."/>
            <person name="Brefort T."/>
            <person name="Saville B.J."/>
            <person name="Banuett F."/>
            <person name="Kronstad J.W."/>
            <person name="Gold S.E."/>
            <person name="Muller O."/>
            <person name="Perlin M.H."/>
            <person name="Wosten H.A."/>
            <person name="de Vries R."/>
            <person name="Ruiz-Herrera J."/>
            <person name="Reynaga-Pena C.G."/>
            <person name="Snetselaar K."/>
            <person name="McCann M."/>
            <person name="Perez-Martin J."/>
            <person name="Feldbrugge M."/>
            <person name="Basse C.W."/>
            <person name="Steinberg G."/>
            <person name="Ibeas J.I."/>
            <person name="Holloman W."/>
            <person name="Guzman P."/>
            <person name="Farman M."/>
            <person name="Stajich J.E."/>
            <person name="Sentandreu R."/>
            <person name="Gonzalez-Prieto J.M."/>
            <person name="Kennell J.C."/>
            <person name="Molina L."/>
            <person name="Schirawski J."/>
            <person name="Mendoza-Mendoza A."/>
            <person name="Greilinger D."/>
            <person name="Munch K."/>
            <person name="Rossel N."/>
            <person name="Scherer M."/>
            <person name="Vranes M."/>
            <person name="Ladendorf O."/>
            <person name="Vincon V."/>
            <person name="Fuchs U."/>
            <person name="Sandrock B."/>
            <person name="Meng S."/>
            <person name="Ho E.C."/>
            <person name="Cahill M.J."/>
            <person name="Boyce K.J."/>
            <person name="Klose J."/>
            <person name="Klosterman S.J."/>
            <person name="Deelstra H.J."/>
            <person name="Ortiz-Castellanos L."/>
            <person name="Li W."/>
            <person name="Sanchez-Alonso P."/>
            <person name="Schreier P.H."/>
            <person name="Hauser-Hahn I."/>
            <person name="Vaupel M."/>
            <person name="Koopmann E."/>
            <person name="Friedrich G."/>
            <person name="Voss H."/>
            <person name="Schluter T."/>
            <person name="Margolis J."/>
            <person name="Platt D."/>
            <person name="Swimmer C."/>
            <person name="Gnirke A."/>
            <person name="Chen F."/>
            <person name="Vysotskaia V."/>
            <person name="Mannhaupt G."/>
            <person name="Guldener U."/>
            <person name="Munsterkotter M."/>
            <person name="Haase D."/>
            <person name="Oesterheld M."/>
            <person name="Mewes H.W."/>
            <person name="Mauceli E.W."/>
            <person name="DeCaprio D."/>
            <person name="Wade C.M."/>
            <person name="Butler J."/>
            <person name="Young S."/>
            <person name="Jaffe D.B."/>
            <person name="Calvo S."/>
            <person name="Nusbaum C."/>
            <person name="Galagan J."/>
            <person name="Birren B.W."/>
        </authorList>
    </citation>
    <scope>NUCLEOTIDE SEQUENCE [LARGE SCALE GENOMIC DNA]</scope>
    <source>
        <strain evidence="7">DSM 14603 / FGSC 9021 / UM521</strain>
    </source>
</reference>
<dbReference type="RefSeq" id="XP_011387595.1">
    <property type="nucleotide sequence ID" value="XM_011389293.1"/>
</dbReference>
<evidence type="ECO:0000256" key="4">
    <source>
        <dbReference type="ARBA" id="ARBA00040563"/>
    </source>
</evidence>
<dbReference type="Proteomes" id="UP000000561">
    <property type="component" value="Chromosome 3"/>
</dbReference>
<proteinExistence type="inferred from homology"/>
<evidence type="ECO:0000256" key="1">
    <source>
        <dbReference type="ARBA" id="ARBA00022574"/>
    </source>
</evidence>
<evidence type="ECO:0000313" key="7">
    <source>
        <dbReference type="Proteomes" id="UP000000561"/>
    </source>
</evidence>
<comment type="similarity">
    <text evidence="3">Belongs to the WD repeat ASA1 family.</text>
</comment>
<dbReference type="FunCoup" id="A0A0D1E7N0">
    <property type="interactions" value="145"/>
</dbReference>
<dbReference type="GeneID" id="23562542"/>
<dbReference type="Pfam" id="PF00400">
    <property type="entry name" value="WD40"/>
    <property type="match status" value="1"/>
</dbReference>
<dbReference type="Gene3D" id="2.130.10.10">
    <property type="entry name" value="YVTN repeat-like/Quinoprotein amine dehydrogenase"/>
    <property type="match status" value="2"/>
</dbReference>
<sequence length="369" mass="39742">MNPKPYWILRHHGSSSIRALHHAHNLLAVGDECGCVSLVDLAVLRRRFTWTPHTDSILTVVVVDAQHVVTHARDNTLKLWRLPSTLTALGSGDGMMSNDVGHSTSSAPLPELVRDIGVNALNFAKCSMLDNSLAVPNALDAAYIDIIDLTTGVRTHEAIGRPDIQHASGKRLPIVMSLHLLSSQELVAGYEDGCVKKWSLHDSQLVWQARCHSESVMALAVSETRFGISVGADDRLARFDLSTGETTLTQTDTAGKSSTAIAPDALTFAVGAWDGSITVYSTADLSRLGSLDYHKDTVECLAFARVKIPNKDDDSDSDSDSDFDSDSDDNDGDGDGHDKVPSQGVSHSAHQLILAAGGRDGKVSLWTYH</sequence>
<dbReference type="eggNOG" id="KOG0322">
    <property type="taxonomic scope" value="Eukaryota"/>
</dbReference>
<dbReference type="EMBL" id="CM003142">
    <property type="protein sequence ID" value="KIS70410.1"/>
    <property type="molecule type" value="Genomic_DNA"/>
</dbReference>
<dbReference type="InterPro" id="IPR036322">
    <property type="entry name" value="WD40_repeat_dom_sf"/>
</dbReference>
<dbReference type="VEuPathDB" id="FungiDB:UMAG_01577"/>
<keyword evidence="2" id="KW-0677">Repeat</keyword>
<keyword evidence="1" id="KW-0853">WD repeat</keyword>
<dbReference type="PANTHER" id="PTHR19854:SF1">
    <property type="entry name" value="GUANINE NUCLEOTIDE-BINDING PROTEIN SUBUNIT BETA-LIKE PROTEIN 1"/>
    <property type="match status" value="1"/>
</dbReference>
<evidence type="ECO:0000313" key="6">
    <source>
        <dbReference type="EMBL" id="KIS70410.1"/>
    </source>
</evidence>
<gene>
    <name evidence="6" type="ORF">UMAG_01577</name>
</gene>